<organism evidence="2 3">
    <name type="scientific">Sporidiobolus salmonicolor</name>
    <name type="common">Yeast-like fungus</name>
    <name type="synonym">Sporobolomyces salmonicolor</name>
    <dbReference type="NCBI Taxonomy" id="5005"/>
    <lineage>
        <taxon>Eukaryota</taxon>
        <taxon>Fungi</taxon>
        <taxon>Dikarya</taxon>
        <taxon>Basidiomycota</taxon>
        <taxon>Pucciniomycotina</taxon>
        <taxon>Microbotryomycetes</taxon>
        <taxon>Sporidiobolales</taxon>
        <taxon>Sporidiobolaceae</taxon>
        <taxon>Sporobolomyces</taxon>
    </lineage>
</organism>
<dbReference type="EMBL" id="CENE01000041">
    <property type="protein sequence ID" value="CEQ42957.1"/>
    <property type="molecule type" value="Genomic_DNA"/>
</dbReference>
<feature type="compositionally biased region" description="Low complexity" evidence="1">
    <location>
        <begin position="246"/>
        <end position="267"/>
    </location>
</feature>
<name>A0A0D6ES60_SPOSA</name>
<dbReference type="PANTHER" id="PTHR28158:SF1">
    <property type="entry name" value="SMALL RIBOSOMAL SUBUNIT PROTEIN MS45"/>
    <property type="match status" value="1"/>
</dbReference>
<feature type="region of interest" description="Disordered" evidence="1">
    <location>
        <begin position="26"/>
        <end position="76"/>
    </location>
</feature>
<gene>
    <name evidence="2" type="primary">SPOSA6832_04829</name>
</gene>
<dbReference type="GO" id="GO:0003735">
    <property type="term" value="F:structural constituent of ribosome"/>
    <property type="evidence" value="ECO:0007669"/>
    <property type="project" value="TreeGrafter"/>
</dbReference>
<dbReference type="GO" id="GO:0032543">
    <property type="term" value="P:mitochondrial translation"/>
    <property type="evidence" value="ECO:0007669"/>
    <property type="project" value="TreeGrafter"/>
</dbReference>
<dbReference type="AlphaFoldDB" id="A0A0D6ES60"/>
<proteinExistence type="predicted"/>
<accession>A0A0D6ES60</accession>
<feature type="non-terminal residue" evidence="2">
    <location>
        <position position="1"/>
    </location>
</feature>
<dbReference type="OrthoDB" id="10052321at2759"/>
<feature type="region of interest" description="Disordered" evidence="1">
    <location>
        <begin position="243"/>
        <end position="314"/>
    </location>
</feature>
<feature type="compositionally biased region" description="Low complexity" evidence="1">
    <location>
        <begin position="26"/>
        <end position="52"/>
    </location>
</feature>
<evidence type="ECO:0000256" key="1">
    <source>
        <dbReference type="SAM" id="MobiDB-lite"/>
    </source>
</evidence>
<dbReference type="Pfam" id="PF12298">
    <property type="entry name" value="Bot1p"/>
    <property type="match status" value="1"/>
</dbReference>
<dbReference type="InterPro" id="IPR021036">
    <property type="entry name" value="Ribosomal_mS45"/>
</dbReference>
<evidence type="ECO:0000313" key="3">
    <source>
        <dbReference type="Proteomes" id="UP000243876"/>
    </source>
</evidence>
<reference evidence="3" key="1">
    <citation type="submission" date="2015-02" db="EMBL/GenBank/DDBJ databases">
        <authorList>
            <person name="Gon?alves P."/>
        </authorList>
    </citation>
    <scope>NUCLEOTIDE SEQUENCE [LARGE SCALE GENOMIC DNA]</scope>
</reference>
<dbReference type="GO" id="GO:0005763">
    <property type="term" value="C:mitochondrial small ribosomal subunit"/>
    <property type="evidence" value="ECO:0007669"/>
    <property type="project" value="TreeGrafter"/>
</dbReference>
<dbReference type="Proteomes" id="UP000243876">
    <property type="component" value="Unassembled WGS sequence"/>
</dbReference>
<evidence type="ECO:0000313" key="2">
    <source>
        <dbReference type="EMBL" id="CEQ42957.1"/>
    </source>
</evidence>
<feature type="compositionally biased region" description="Basic and acidic residues" evidence="1">
    <location>
        <begin position="286"/>
        <end position="300"/>
    </location>
</feature>
<sequence>MASLLPSLRSAAPRSAASIRAFASTSRAFADPPSEPSSTASSTEPVASSATAGDAAPSDSQVQEAERYDAPAPQAGRGYRAWLNGEGARFRTGIKGRANWIGDTPFPLNPTFHPLPPLADATKTKIYNAYVHNILVKNATDSQVVRAVSSKFGVGMDRVRAVIRLKELEKSWMEEGRALQTELLKGMESHLGVKAPGEHWRGVESPDPVKPQLASNKTIFEMVDVESGDSPVFLPLLSRVPNREVPLTSPPLSDSPSSTLRSTSNTTVVPPSRPGRAATVFTDLSATKEGEALKKSYDPKKTKRGLPAKKAVQA</sequence>
<dbReference type="PANTHER" id="PTHR28158">
    <property type="entry name" value="37S RIBOSOMAL PROTEIN S35, MITOCHONDRIAL"/>
    <property type="match status" value="1"/>
</dbReference>
<keyword evidence="3" id="KW-1185">Reference proteome</keyword>
<protein>
    <submittedName>
        <fullName evidence="2">SPOSA6832_04829-mRNA-1:cds</fullName>
    </submittedName>
</protein>